<reference evidence="3 4" key="1">
    <citation type="submission" date="2024-02" db="EMBL/GenBank/DDBJ databases">
        <authorList>
            <person name="Chen Y."/>
            <person name="Shah S."/>
            <person name="Dougan E. K."/>
            <person name="Thang M."/>
            <person name="Chan C."/>
        </authorList>
    </citation>
    <scope>NUCLEOTIDE SEQUENCE [LARGE SCALE GENOMIC DNA]</scope>
</reference>
<dbReference type="InterPro" id="IPR011990">
    <property type="entry name" value="TPR-like_helical_dom_sf"/>
</dbReference>
<name>A0ABP0NI31_9DINO</name>
<feature type="repeat" description="PPR" evidence="1">
    <location>
        <begin position="215"/>
        <end position="249"/>
    </location>
</feature>
<proteinExistence type="predicted"/>
<organism evidence="3 4">
    <name type="scientific">Durusdinium trenchii</name>
    <dbReference type="NCBI Taxonomy" id="1381693"/>
    <lineage>
        <taxon>Eukaryota</taxon>
        <taxon>Sar</taxon>
        <taxon>Alveolata</taxon>
        <taxon>Dinophyceae</taxon>
        <taxon>Suessiales</taxon>
        <taxon>Symbiodiniaceae</taxon>
        <taxon>Durusdinium</taxon>
    </lineage>
</organism>
<dbReference type="Proteomes" id="UP001642484">
    <property type="component" value="Unassembled WGS sequence"/>
</dbReference>
<evidence type="ECO:0000256" key="1">
    <source>
        <dbReference type="PROSITE-ProRule" id="PRU00708"/>
    </source>
</evidence>
<dbReference type="PANTHER" id="PTHR47938">
    <property type="entry name" value="RESPIRATORY COMPLEX I CHAPERONE (CIA84), PUTATIVE (AFU_ORTHOLOGUE AFUA_2G06020)-RELATED"/>
    <property type="match status" value="1"/>
</dbReference>
<evidence type="ECO:0000313" key="3">
    <source>
        <dbReference type="EMBL" id="CAK9063143.1"/>
    </source>
</evidence>
<dbReference type="PROSITE" id="PS51375">
    <property type="entry name" value="PPR"/>
    <property type="match status" value="1"/>
</dbReference>
<evidence type="ECO:0000313" key="4">
    <source>
        <dbReference type="Proteomes" id="UP001642484"/>
    </source>
</evidence>
<feature type="compositionally biased region" description="Basic and acidic residues" evidence="2">
    <location>
        <begin position="36"/>
        <end position="58"/>
    </location>
</feature>
<dbReference type="Gene3D" id="1.25.40.10">
    <property type="entry name" value="Tetratricopeptide repeat domain"/>
    <property type="match status" value="2"/>
</dbReference>
<feature type="region of interest" description="Disordered" evidence="2">
    <location>
        <begin position="22"/>
        <end position="93"/>
    </location>
</feature>
<protein>
    <recommendedName>
        <fullName evidence="5">Pentatricopeptide repeat-containing protein, chloroplastic</fullName>
    </recommendedName>
</protein>
<evidence type="ECO:0008006" key="5">
    <source>
        <dbReference type="Google" id="ProtNLM"/>
    </source>
</evidence>
<sequence length="1009" mass="114194">MAPRGALGRRLVHRHWGRWTGSCPAQVGLSDGGESLVKESGHPPTAEVREHGPEKEPEAVAQKQDQGALKEAQKRSATSELNKKRKLRKSKSQDVPSKLVKLEELVSQLSPEQELDALRVLRDAFSSNLKELKRHDFNKAITACAKTARWAEALQLLWDREDVDVISFNATLSACERASQWHFALHLLTLFDAKNDELEAIAEQAAKERAFPKADIISYNTSMSACEKGHQWSLALRLYEELQEKALRPDHITYSVALNACQQWTEALELLKRLEEVATSTTDGQTKRSFGAALGVMEKAAQWRSAVALLQRMSELTIGATSQSVALTVSAAERADSWWEALQLFEHFDPNLRLNGHSFTVALRAAEKGRQWSKAVWLLQRMQVARVEPSQHSLSTVLQICWKAKRWREVLKICEDTNYLPTQISDIQALLSSCEQSGRWEFALGLLSIPQLRSIMTQHQMLHLAVSALAGHWEMALSLLNEAAEPDVHAYNALLEAVPHPLKLWILESQLLPSLSPSSSQLHFRRLPVRLGPAGTRRAVRWWLHRWVEPVLRERRKSYKCSISWERRSSGVESQLGALQSGVMQMLKHERLWASEEKGQIELDLTRRDLKTLRCLERAARKSHGPNPGERSEASLGAPDVELDILLGGGLGRLSHRTIVIPWELETLEAKRQELSKGLQVNPALRESCKEIAWASLNKQQARRGFQWMLECLGGHQFRHFSLSAEKVRSNKARAPQGEDEQDAGWDFIISNGERDKENLKQMRWIHRHIQKEGSPIHGWNEKLVQRALDCLANDGCLAKLSDRYDLTIQAIQPEILTILEDLLPHLRGHSLSAPEFDFFRGIFFDKATPAIFDDGEIGNETIKKKKAFSDVGDSETILKERWTAAKFVMHQLRIFVDNQYNPEGQEGDVDGVFSAEVSHESFMKLVRPAVGYIANADAMAILKRAAFIVFAEKYIYFRPPTEKHVKVQRVFWTNSDSKDILLPVCKPTLKNWKNGGPQPDTYSGRLNG</sequence>
<evidence type="ECO:0000256" key="2">
    <source>
        <dbReference type="SAM" id="MobiDB-lite"/>
    </source>
</evidence>
<dbReference type="InterPro" id="IPR002885">
    <property type="entry name" value="PPR_rpt"/>
</dbReference>
<comment type="caution">
    <text evidence="3">The sequence shown here is derived from an EMBL/GenBank/DDBJ whole genome shotgun (WGS) entry which is preliminary data.</text>
</comment>
<gene>
    <name evidence="3" type="ORF">CCMP2556_LOCUS31042</name>
</gene>
<dbReference type="Pfam" id="PF13041">
    <property type="entry name" value="PPR_2"/>
    <property type="match status" value="1"/>
</dbReference>
<dbReference type="PANTHER" id="PTHR47938:SF35">
    <property type="entry name" value="PENTATRICOPEPTIDE REPEAT-CONTAINING PROTEIN 4, MITOCHONDRIAL-RELATED"/>
    <property type="match status" value="1"/>
</dbReference>
<accession>A0ABP0NI31</accession>
<keyword evidence="4" id="KW-1185">Reference proteome</keyword>
<dbReference type="EMBL" id="CAXAMN010021762">
    <property type="protein sequence ID" value="CAK9063143.1"/>
    <property type="molecule type" value="Genomic_DNA"/>
</dbReference>